<evidence type="ECO:0000256" key="2">
    <source>
        <dbReference type="ARBA" id="ARBA00022448"/>
    </source>
</evidence>
<reference evidence="9" key="2">
    <citation type="journal article" date="2021" name="PeerJ">
        <title>Extensive microbial diversity within the chicken gut microbiome revealed by metagenomics and culture.</title>
        <authorList>
            <person name="Gilroy R."/>
            <person name="Ravi A."/>
            <person name="Getino M."/>
            <person name="Pursley I."/>
            <person name="Horton D.L."/>
            <person name="Alikhan N.F."/>
            <person name="Baker D."/>
            <person name="Gharbi K."/>
            <person name="Hall N."/>
            <person name="Watson M."/>
            <person name="Adriaenssens E.M."/>
            <person name="Foster-Nyarko E."/>
            <person name="Jarju S."/>
            <person name="Secka A."/>
            <person name="Antonio M."/>
            <person name="Oren A."/>
            <person name="Chaudhuri R.R."/>
            <person name="La Ragione R."/>
            <person name="Hildebrand F."/>
            <person name="Pallen M.J."/>
        </authorList>
    </citation>
    <scope>NUCLEOTIDE SEQUENCE</scope>
    <source>
        <strain evidence="9">ChiBcec7-5410</strain>
    </source>
</reference>
<keyword evidence="6 7" id="KW-0472">Membrane</keyword>
<dbReference type="InterPro" id="IPR035906">
    <property type="entry name" value="MetI-like_sf"/>
</dbReference>
<reference evidence="9" key="1">
    <citation type="submission" date="2020-10" db="EMBL/GenBank/DDBJ databases">
        <authorList>
            <person name="Gilroy R."/>
        </authorList>
    </citation>
    <scope>NUCLEOTIDE SEQUENCE</scope>
    <source>
        <strain evidence="9">ChiBcec7-5410</strain>
    </source>
</reference>
<keyword evidence="5 7" id="KW-1133">Transmembrane helix</keyword>
<dbReference type="InterPro" id="IPR051393">
    <property type="entry name" value="ABC_transporter_permease"/>
</dbReference>
<sequence length="313" mass="35667">MEKIAAGARIQSASGTQLRKKSLLARILTAMRPYLMVAPAMVVFGVFIIYPIFYMIYLSFFDWNLIGEMKYIGLENYTDMLGDKDFWQVLGNSVYYMVMVVIFQMVFSLLLAAYLNRNTRTNRILQSIAFTPYITSMVSVAFIWMWLMDSDYGLLNYLLSLIGIDPIGWLSDPKVAMNSLVLVSTWKGLGYNTIIIISAMQSVPGYLYEAAALDKTPKWKAFWKITLPMISPTLFFLALMNIIAALKVFETVNIMTQGGPMNSTNTLVYSIYQYGFDYFKIGYASALGVALMVVIGFFTLIYFRVLSKRVYYN</sequence>
<dbReference type="GO" id="GO:0055085">
    <property type="term" value="P:transmembrane transport"/>
    <property type="evidence" value="ECO:0007669"/>
    <property type="project" value="InterPro"/>
</dbReference>
<feature type="transmembrane region" description="Helical" evidence="7">
    <location>
        <begin position="281"/>
        <end position="303"/>
    </location>
</feature>
<dbReference type="PANTHER" id="PTHR30193">
    <property type="entry name" value="ABC TRANSPORTER PERMEASE PROTEIN"/>
    <property type="match status" value="1"/>
</dbReference>
<evidence type="ECO:0000256" key="3">
    <source>
        <dbReference type="ARBA" id="ARBA00022475"/>
    </source>
</evidence>
<dbReference type="AlphaFoldDB" id="A0A9D1H655"/>
<feature type="transmembrane region" description="Helical" evidence="7">
    <location>
        <begin position="94"/>
        <end position="115"/>
    </location>
</feature>
<dbReference type="Gene3D" id="1.10.3720.10">
    <property type="entry name" value="MetI-like"/>
    <property type="match status" value="1"/>
</dbReference>
<evidence type="ECO:0000256" key="4">
    <source>
        <dbReference type="ARBA" id="ARBA00022692"/>
    </source>
</evidence>
<comment type="similarity">
    <text evidence="7">Belongs to the binding-protein-dependent transport system permease family.</text>
</comment>
<feature type="transmembrane region" description="Helical" evidence="7">
    <location>
        <begin position="189"/>
        <end position="208"/>
    </location>
</feature>
<comment type="subcellular location">
    <subcellularLocation>
        <location evidence="1 7">Cell membrane</location>
        <topology evidence="1 7">Multi-pass membrane protein</topology>
    </subcellularLocation>
</comment>
<feature type="transmembrane region" description="Helical" evidence="7">
    <location>
        <begin position="34"/>
        <end position="57"/>
    </location>
</feature>
<feature type="transmembrane region" description="Helical" evidence="7">
    <location>
        <begin position="127"/>
        <end position="147"/>
    </location>
</feature>
<dbReference type="Proteomes" id="UP000824160">
    <property type="component" value="Unassembled WGS sequence"/>
</dbReference>
<keyword evidence="4 7" id="KW-0812">Transmembrane</keyword>
<evidence type="ECO:0000256" key="7">
    <source>
        <dbReference type="RuleBase" id="RU363032"/>
    </source>
</evidence>
<evidence type="ECO:0000313" key="9">
    <source>
        <dbReference type="EMBL" id="HIT94368.1"/>
    </source>
</evidence>
<evidence type="ECO:0000256" key="6">
    <source>
        <dbReference type="ARBA" id="ARBA00023136"/>
    </source>
</evidence>
<comment type="caution">
    <text evidence="9">The sequence shown here is derived from an EMBL/GenBank/DDBJ whole genome shotgun (WGS) entry which is preliminary data.</text>
</comment>
<keyword evidence="3" id="KW-1003">Cell membrane</keyword>
<gene>
    <name evidence="9" type="ORF">IAC43_04230</name>
</gene>
<dbReference type="GO" id="GO:0005886">
    <property type="term" value="C:plasma membrane"/>
    <property type="evidence" value="ECO:0007669"/>
    <property type="project" value="UniProtKB-SubCell"/>
</dbReference>
<name>A0A9D1H655_9FIRM</name>
<dbReference type="Pfam" id="PF00528">
    <property type="entry name" value="BPD_transp_1"/>
    <property type="match status" value="1"/>
</dbReference>
<feature type="transmembrane region" description="Helical" evidence="7">
    <location>
        <begin position="229"/>
        <end position="249"/>
    </location>
</feature>
<organism evidence="9 10">
    <name type="scientific">Candidatus Faecivivens stercoripullorum</name>
    <dbReference type="NCBI Taxonomy" id="2840805"/>
    <lineage>
        <taxon>Bacteria</taxon>
        <taxon>Bacillati</taxon>
        <taxon>Bacillota</taxon>
        <taxon>Clostridia</taxon>
        <taxon>Eubacteriales</taxon>
        <taxon>Oscillospiraceae</taxon>
        <taxon>Oscillospiraceae incertae sedis</taxon>
        <taxon>Candidatus Faecivivens</taxon>
    </lineage>
</organism>
<accession>A0A9D1H655</accession>
<feature type="domain" description="ABC transmembrane type-1" evidence="8">
    <location>
        <begin position="90"/>
        <end position="302"/>
    </location>
</feature>
<evidence type="ECO:0000256" key="1">
    <source>
        <dbReference type="ARBA" id="ARBA00004651"/>
    </source>
</evidence>
<dbReference type="InterPro" id="IPR000515">
    <property type="entry name" value="MetI-like"/>
</dbReference>
<proteinExistence type="inferred from homology"/>
<keyword evidence="2 7" id="KW-0813">Transport</keyword>
<dbReference type="EMBL" id="DVLW01000113">
    <property type="protein sequence ID" value="HIT94368.1"/>
    <property type="molecule type" value="Genomic_DNA"/>
</dbReference>
<evidence type="ECO:0000256" key="5">
    <source>
        <dbReference type="ARBA" id="ARBA00022989"/>
    </source>
</evidence>
<evidence type="ECO:0000259" key="8">
    <source>
        <dbReference type="PROSITE" id="PS50928"/>
    </source>
</evidence>
<dbReference type="PANTHER" id="PTHR30193:SF37">
    <property type="entry name" value="INNER MEMBRANE ABC TRANSPORTER PERMEASE PROTEIN YCJO"/>
    <property type="match status" value="1"/>
</dbReference>
<dbReference type="PROSITE" id="PS50928">
    <property type="entry name" value="ABC_TM1"/>
    <property type="match status" value="1"/>
</dbReference>
<protein>
    <submittedName>
        <fullName evidence="9">Sugar ABC transporter permease</fullName>
    </submittedName>
</protein>
<dbReference type="SUPFAM" id="SSF161098">
    <property type="entry name" value="MetI-like"/>
    <property type="match status" value="1"/>
</dbReference>
<evidence type="ECO:0000313" key="10">
    <source>
        <dbReference type="Proteomes" id="UP000824160"/>
    </source>
</evidence>
<dbReference type="CDD" id="cd06261">
    <property type="entry name" value="TM_PBP2"/>
    <property type="match status" value="1"/>
</dbReference>